<comment type="caution">
    <text evidence="2">The sequence shown here is derived from an EMBL/GenBank/DDBJ whole genome shotgun (WGS) entry which is preliminary data.</text>
</comment>
<sequence length="97" mass="10826">MTLLATIAYVVVLLFVVALLVRVVYDVVQMVAREWRPRGLALVAAEAVYTTTDPPLRLVRRWVPPLRLGAVALDLAFLIVMFVAWILLQVLGVLATR</sequence>
<dbReference type="AlphaFoldDB" id="A0A5C5BH43"/>
<keyword evidence="3" id="KW-1185">Reference proteome</keyword>
<organism evidence="2 3">
    <name type="scientific">Miniimonas arenae</name>
    <dbReference type="NCBI Taxonomy" id="676201"/>
    <lineage>
        <taxon>Bacteria</taxon>
        <taxon>Bacillati</taxon>
        <taxon>Actinomycetota</taxon>
        <taxon>Actinomycetes</taxon>
        <taxon>Micrococcales</taxon>
        <taxon>Beutenbergiaceae</taxon>
        <taxon>Miniimonas</taxon>
    </lineage>
</organism>
<accession>A0A5C5BH43</accession>
<dbReference type="Pfam" id="PF02325">
    <property type="entry name" value="CCB3_YggT"/>
    <property type="match status" value="1"/>
</dbReference>
<reference evidence="2 3" key="1">
    <citation type="submission" date="2019-06" db="EMBL/GenBank/DDBJ databases">
        <title>Draft genome sequence of Miniimonas arenae KCTC 19750T isolated from sea sand.</title>
        <authorList>
            <person name="Park S.-J."/>
        </authorList>
    </citation>
    <scope>NUCLEOTIDE SEQUENCE [LARGE SCALE GENOMIC DNA]</scope>
    <source>
        <strain evidence="2 3">KCTC 19750</strain>
    </source>
</reference>
<dbReference type="Proteomes" id="UP000313849">
    <property type="component" value="Unassembled WGS sequence"/>
</dbReference>
<evidence type="ECO:0000256" key="1">
    <source>
        <dbReference type="SAM" id="Phobius"/>
    </source>
</evidence>
<keyword evidence="1" id="KW-0812">Transmembrane</keyword>
<name>A0A5C5BH43_9MICO</name>
<dbReference type="GO" id="GO:0016020">
    <property type="term" value="C:membrane"/>
    <property type="evidence" value="ECO:0007669"/>
    <property type="project" value="InterPro"/>
</dbReference>
<feature type="transmembrane region" description="Helical" evidence="1">
    <location>
        <begin position="6"/>
        <end position="28"/>
    </location>
</feature>
<feature type="transmembrane region" description="Helical" evidence="1">
    <location>
        <begin position="66"/>
        <end position="88"/>
    </location>
</feature>
<protein>
    <submittedName>
        <fullName evidence="2">YggT family protein</fullName>
    </submittedName>
</protein>
<keyword evidence="1" id="KW-1133">Transmembrane helix</keyword>
<keyword evidence="1" id="KW-0472">Membrane</keyword>
<gene>
    <name evidence="2" type="ORF">FH969_00235</name>
</gene>
<evidence type="ECO:0000313" key="3">
    <source>
        <dbReference type="Proteomes" id="UP000313849"/>
    </source>
</evidence>
<dbReference type="EMBL" id="VENP01000001">
    <property type="protein sequence ID" value="TNU77373.1"/>
    <property type="molecule type" value="Genomic_DNA"/>
</dbReference>
<evidence type="ECO:0000313" key="2">
    <source>
        <dbReference type="EMBL" id="TNU77373.1"/>
    </source>
</evidence>
<proteinExistence type="predicted"/>
<dbReference type="InterPro" id="IPR003425">
    <property type="entry name" value="CCB3/YggT"/>
</dbReference>